<feature type="region of interest" description="Disordered" evidence="1">
    <location>
        <begin position="1"/>
        <end position="31"/>
    </location>
</feature>
<name>A0ABR4FI28_9EURO</name>
<feature type="compositionally biased region" description="Polar residues" evidence="1">
    <location>
        <begin position="19"/>
        <end position="31"/>
    </location>
</feature>
<comment type="caution">
    <text evidence="2">The sequence shown here is derived from an EMBL/GenBank/DDBJ whole genome shotgun (WGS) entry which is preliminary data.</text>
</comment>
<dbReference type="Gene3D" id="3.90.1200.10">
    <property type="match status" value="1"/>
</dbReference>
<organism evidence="2 3">
    <name type="scientific">Aspergillus keveii</name>
    <dbReference type="NCBI Taxonomy" id="714993"/>
    <lineage>
        <taxon>Eukaryota</taxon>
        <taxon>Fungi</taxon>
        <taxon>Dikarya</taxon>
        <taxon>Ascomycota</taxon>
        <taxon>Pezizomycotina</taxon>
        <taxon>Eurotiomycetes</taxon>
        <taxon>Eurotiomycetidae</taxon>
        <taxon>Eurotiales</taxon>
        <taxon>Aspergillaceae</taxon>
        <taxon>Aspergillus</taxon>
        <taxon>Aspergillus subgen. Nidulantes</taxon>
    </lineage>
</organism>
<dbReference type="EMBL" id="JBFTWV010000300">
    <property type="protein sequence ID" value="KAL2782895.1"/>
    <property type="molecule type" value="Genomic_DNA"/>
</dbReference>
<protein>
    <submittedName>
        <fullName evidence="2">Kinase-like domain-containing protein</fullName>
    </submittedName>
</protein>
<proteinExistence type="predicted"/>
<sequence length="558" mass="63195">MRSAFSLFRKQKRMPSYPSGHSTNSLNRPSHTSCNTNDDWFRYTRGRFLFNEAQEISSRYVKFNMEEFIKRATESVGLTSAQCARVEKLPDGMFNKTFLFTMHDGTQVVGKVPNPNAGRPHYTTASEVATMDFARNQLRTPVPKVLSWSSKAEDNLVGAEYIIMEKVAGVQLSKVWPTMGIKERFELVKTISGYQKAWMSISFTQYGSLYYSSDVKGGLSIPNHHRFAVGPSTGREFLDDGRIALDFDRGPWTSVEQYKSAVGLREIACVQNMTRLPRSQLSLYGPGTYLCSRSKKIAALECYLRLVKYLLPTDPSITTAFLWHPDLHAENIFVHPERPAEVLGIIDWQSSELLPLFDHARQPYFLDYDGPLLTGIDPPAFPEGFDKLSSVEKAEAQDLYLKMSLSALYRRFTSGNNETLFKAMEFRQTTSFEMLLLAHNLLIDGEAIYQSRCLDLEKEWTALLGVQAAGSPPFPLLFSADEVALINEDASGAVRGMELMRSLRQSLGQMWPDKGVVRAEQYDEVKKLLKQAKAELIDKLAHSNTERLAWEEAWPFDS</sequence>
<keyword evidence="3" id="KW-1185">Reference proteome</keyword>
<dbReference type="SUPFAM" id="SSF56112">
    <property type="entry name" value="Protein kinase-like (PK-like)"/>
    <property type="match status" value="1"/>
</dbReference>
<dbReference type="Proteomes" id="UP001610563">
    <property type="component" value="Unassembled WGS sequence"/>
</dbReference>
<dbReference type="PANTHER" id="PTHR36091">
    <property type="entry name" value="ALTERED INHERITANCE OF MITOCHONDRIA PROTEIN 9, MITOCHONDRIAL"/>
    <property type="match status" value="1"/>
</dbReference>
<dbReference type="InterPro" id="IPR011009">
    <property type="entry name" value="Kinase-like_dom_sf"/>
</dbReference>
<accession>A0ABR4FI28</accession>
<evidence type="ECO:0000313" key="3">
    <source>
        <dbReference type="Proteomes" id="UP001610563"/>
    </source>
</evidence>
<reference evidence="2 3" key="1">
    <citation type="submission" date="2024-07" db="EMBL/GenBank/DDBJ databases">
        <title>Section-level genome sequencing and comparative genomics of Aspergillus sections Usti and Cavernicolus.</title>
        <authorList>
            <consortium name="Lawrence Berkeley National Laboratory"/>
            <person name="Nybo J.L."/>
            <person name="Vesth T.C."/>
            <person name="Theobald S."/>
            <person name="Frisvad J.C."/>
            <person name="Larsen T.O."/>
            <person name="Kjaerboelling I."/>
            <person name="Rothschild-Mancinelli K."/>
            <person name="Lyhne E.K."/>
            <person name="Kogle M.E."/>
            <person name="Barry K."/>
            <person name="Clum A."/>
            <person name="Na H."/>
            <person name="Ledsgaard L."/>
            <person name="Lin J."/>
            <person name="Lipzen A."/>
            <person name="Kuo A."/>
            <person name="Riley R."/>
            <person name="Mondo S."/>
            <person name="Labutti K."/>
            <person name="Haridas S."/>
            <person name="Pangalinan J."/>
            <person name="Salamov A.A."/>
            <person name="Simmons B.A."/>
            <person name="Magnuson J.K."/>
            <person name="Chen J."/>
            <person name="Drula E."/>
            <person name="Henrissat B."/>
            <person name="Wiebenga A."/>
            <person name="Lubbers R.J."/>
            <person name="Gomes A.C."/>
            <person name="Makela M.R."/>
            <person name="Stajich J."/>
            <person name="Grigoriev I.V."/>
            <person name="Mortensen U.H."/>
            <person name="De Vries R.P."/>
            <person name="Baker S.E."/>
            <person name="Andersen M.R."/>
        </authorList>
    </citation>
    <scope>NUCLEOTIDE SEQUENCE [LARGE SCALE GENOMIC DNA]</scope>
    <source>
        <strain evidence="2 3">CBS 209.92</strain>
    </source>
</reference>
<dbReference type="Gene3D" id="3.30.200.20">
    <property type="entry name" value="Phosphorylase Kinase, domain 1"/>
    <property type="match status" value="1"/>
</dbReference>
<dbReference type="InterPro" id="IPR051035">
    <property type="entry name" value="Mito_inheritance_9"/>
</dbReference>
<dbReference type="PANTHER" id="PTHR36091:SF2">
    <property type="entry name" value="AMINOGLYCOSIDE PHOSPHOTRANSFERASE DOMAIN-CONTAINING PROTEIN"/>
    <property type="match status" value="1"/>
</dbReference>
<evidence type="ECO:0000256" key="1">
    <source>
        <dbReference type="SAM" id="MobiDB-lite"/>
    </source>
</evidence>
<gene>
    <name evidence="2" type="ORF">BJX66DRAFT_155258</name>
</gene>
<evidence type="ECO:0000313" key="2">
    <source>
        <dbReference type="EMBL" id="KAL2782895.1"/>
    </source>
</evidence>